<name>A0ACB9DT42_CICIN</name>
<gene>
    <name evidence="1" type="ORF">L2E82_20229</name>
</gene>
<comment type="caution">
    <text evidence="1">The sequence shown here is derived from an EMBL/GenBank/DDBJ whole genome shotgun (WGS) entry which is preliminary data.</text>
</comment>
<evidence type="ECO:0000313" key="2">
    <source>
        <dbReference type="Proteomes" id="UP001055811"/>
    </source>
</evidence>
<organism evidence="1 2">
    <name type="scientific">Cichorium intybus</name>
    <name type="common">Chicory</name>
    <dbReference type="NCBI Taxonomy" id="13427"/>
    <lineage>
        <taxon>Eukaryota</taxon>
        <taxon>Viridiplantae</taxon>
        <taxon>Streptophyta</taxon>
        <taxon>Embryophyta</taxon>
        <taxon>Tracheophyta</taxon>
        <taxon>Spermatophyta</taxon>
        <taxon>Magnoliopsida</taxon>
        <taxon>eudicotyledons</taxon>
        <taxon>Gunneridae</taxon>
        <taxon>Pentapetalae</taxon>
        <taxon>asterids</taxon>
        <taxon>campanulids</taxon>
        <taxon>Asterales</taxon>
        <taxon>Asteraceae</taxon>
        <taxon>Cichorioideae</taxon>
        <taxon>Cichorieae</taxon>
        <taxon>Cichoriinae</taxon>
        <taxon>Cichorium</taxon>
    </lineage>
</organism>
<evidence type="ECO:0000313" key="1">
    <source>
        <dbReference type="EMBL" id="KAI3749615.1"/>
    </source>
</evidence>
<keyword evidence="2" id="KW-1185">Reference proteome</keyword>
<accession>A0ACB9DT42</accession>
<protein>
    <submittedName>
        <fullName evidence="1">Uncharacterized protein</fullName>
    </submittedName>
</protein>
<dbReference type="EMBL" id="CM042012">
    <property type="protein sequence ID" value="KAI3749615.1"/>
    <property type="molecule type" value="Genomic_DNA"/>
</dbReference>
<proteinExistence type="predicted"/>
<reference evidence="2" key="1">
    <citation type="journal article" date="2022" name="Mol. Ecol. Resour.">
        <title>The genomes of chicory, endive, great burdock and yacon provide insights into Asteraceae palaeo-polyploidization history and plant inulin production.</title>
        <authorList>
            <person name="Fan W."/>
            <person name="Wang S."/>
            <person name="Wang H."/>
            <person name="Wang A."/>
            <person name="Jiang F."/>
            <person name="Liu H."/>
            <person name="Zhao H."/>
            <person name="Xu D."/>
            <person name="Zhang Y."/>
        </authorList>
    </citation>
    <scope>NUCLEOTIDE SEQUENCE [LARGE SCALE GENOMIC DNA]</scope>
    <source>
        <strain evidence="2">cv. Punajuju</strain>
    </source>
</reference>
<sequence>MLSHHRRRSDWREGKLETNSHGRYAGSDFGRLQEFIMMYIERGAECTNCPFTTPIQILINPPSLIRTPMCPSIFRSIQV</sequence>
<reference evidence="1 2" key="2">
    <citation type="journal article" date="2022" name="Mol. Ecol. Resour.">
        <title>The genomes of chicory, endive, great burdock and yacon provide insights into Asteraceae paleo-polyploidization history and plant inulin production.</title>
        <authorList>
            <person name="Fan W."/>
            <person name="Wang S."/>
            <person name="Wang H."/>
            <person name="Wang A."/>
            <person name="Jiang F."/>
            <person name="Liu H."/>
            <person name="Zhao H."/>
            <person name="Xu D."/>
            <person name="Zhang Y."/>
        </authorList>
    </citation>
    <scope>NUCLEOTIDE SEQUENCE [LARGE SCALE GENOMIC DNA]</scope>
    <source>
        <strain evidence="2">cv. Punajuju</strain>
        <tissue evidence="1">Leaves</tissue>
    </source>
</reference>
<dbReference type="Proteomes" id="UP001055811">
    <property type="component" value="Linkage Group LG04"/>
</dbReference>